<evidence type="ECO:0000256" key="2">
    <source>
        <dbReference type="ARBA" id="ARBA00022741"/>
    </source>
</evidence>
<evidence type="ECO:0000259" key="6">
    <source>
        <dbReference type="PROSITE" id="PS50011"/>
    </source>
</evidence>
<evidence type="ECO:0000313" key="7">
    <source>
        <dbReference type="EMBL" id="AKU97991.1"/>
    </source>
</evidence>
<accession>A0A0K1PX77</accession>
<dbReference type="Gene3D" id="3.30.200.20">
    <property type="entry name" value="Phosphorylase Kinase, domain 1"/>
    <property type="match status" value="1"/>
</dbReference>
<dbReference type="InterPro" id="IPR011009">
    <property type="entry name" value="Kinase-like_dom_sf"/>
</dbReference>
<dbReference type="RefSeq" id="WP_169927719.1">
    <property type="nucleotide sequence ID" value="NZ_CP012333.1"/>
</dbReference>
<dbReference type="Proteomes" id="UP000064967">
    <property type="component" value="Chromosome"/>
</dbReference>
<dbReference type="PROSITE" id="PS50011">
    <property type="entry name" value="PROTEIN_KINASE_DOM"/>
    <property type="match status" value="1"/>
</dbReference>
<reference evidence="7 8" key="1">
    <citation type="submission" date="2015-08" db="EMBL/GenBank/DDBJ databases">
        <authorList>
            <person name="Babu N.S."/>
            <person name="Beckwith C.J."/>
            <person name="Beseler K.G."/>
            <person name="Brison A."/>
            <person name="Carone J.V."/>
            <person name="Caskin T.P."/>
            <person name="Diamond M."/>
            <person name="Durham M.E."/>
            <person name="Foxe J.M."/>
            <person name="Go M."/>
            <person name="Henderson B.A."/>
            <person name="Jones I.B."/>
            <person name="McGettigan J.A."/>
            <person name="Micheletti S.J."/>
            <person name="Nasrallah M.E."/>
            <person name="Ortiz D."/>
            <person name="Piller C.R."/>
            <person name="Privatt S.R."/>
            <person name="Schneider S.L."/>
            <person name="Sharp S."/>
            <person name="Smith T.C."/>
            <person name="Stanton J.D."/>
            <person name="Ullery H.E."/>
            <person name="Wilson R.J."/>
            <person name="Serrano M.G."/>
            <person name="Buck G."/>
            <person name="Lee V."/>
            <person name="Wang Y."/>
            <person name="Carvalho R."/>
            <person name="Voegtly L."/>
            <person name="Shi R."/>
            <person name="Duckworth R."/>
            <person name="Johnson A."/>
            <person name="Loviza R."/>
            <person name="Walstead R."/>
            <person name="Shah Z."/>
            <person name="Kiflezghi M."/>
            <person name="Wade K."/>
            <person name="Ball S.L."/>
            <person name="Bradley K.W."/>
            <person name="Asai D.J."/>
            <person name="Bowman C.A."/>
            <person name="Russell D.A."/>
            <person name="Pope W.H."/>
            <person name="Jacobs-Sera D."/>
            <person name="Hendrix R.W."/>
            <person name="Hatfull G.F."/>
        </authorList>
    </citation>
    <scope>NUCLEOTIDE SEQUENCE [LARGE SCALE GENOMIC DNA]</scope>
    <source>
        <strain evidence="7 8">DSM 27648</strain>
    </source>
</reference>
<evidence type="ECO:0000313" key="8">
    <source>
        <dbReference type="Proteomes" id="UP000064967"/>
    </source>
</evidence>
<name>A0A0K1PX77_9BACT</name>
<keyword evidence="1" id="KW-0808">Transferase</keyword>
<keyword evidence="8" id="KW-1185">Reference proteome</keyword>
<dbReference type="InterPro" id="IPR000719">
    <property type="entry name" value="Prot_kinase_dom"/>
</dbReference>
<sequence length="477" mass="49648">MNVTPTVCLVSPLREGGMGAVWLAEHTGLKTRVVVKFMHEGMSDSSRARTRFSREAAAAAQVKSPHVVQMLDHGVTDLGIPFIVMEYLEGRDLGTALRERGRLDPTTVVTIISQVGKALARVHAAGLLHRDVKPDNVFLCDGEEEIFVKLLDFGIVKQHASEPSEESLDSRTQTGQVVGTPFYMSPEQVTADKVTDERSDLWALGVVTYECLTGKRPFDGPTFGALAVKIATETPARPSSIVSSLPPAFDAWFEKACARDAARRFATVKDLVEALRAAFDGVVALPAMTVIDSGPRTPELALAPTVQRNAMASEASSGLARTEPGNAPAGSEPNARTKPSAEANGGKGLRVIGVLAVIALAGVAAVAGRQRTAQEVEKRPTPTPSVTHARKSTATKPSSAADALPSASASASIARTAPSASASSASPVAPAASSVTQVHGARVTTAKPPASVAPSAPPSASAKPSTTPANAHDDPLF</sequence>
<feature type="compositionally biased region" description="Low complexity" evidence="5">
    <location>
        <begin position="397"/>
        <end position="434"/>
    </location>
</feature>
<evidence type="ECO:0000256" key="1">
    <source>
        <dbReference type="ARBA" id="ARBA00022679"/>
    </source>
</evidence>
<feature type="region of interest" description="Disordered" evidence="5">
    <location>
        <begin position="368"/>
        <end position="477"/>
    </location>
</feature>
<organism evidence="7 8">
    <name type="scientific">Labilithrix luteola</name>
    <dbReference type="NCBI Taxonomy" id="1391654"/>
    <lineage>
        <taxon>Bacteria</taxon>
        <taxon>Pseudomonadati</taxon>
        <taxon>Myxococcota</taxon>
        <taxon>Polyangia</taxon>
        <taxon>Polyangiales</taxon>
        <taxon>Labilitrichaceae</taxon>
        <taxon>Labilithrix</taxon>
    </lineage>
</organism>
<gene>
    <name evidence="7" type="ORF">AKJ09_04655</name>
</gene>
<feature type="domain" description="Protein kinase" evidence="6">
    <location>
        <begin position="7"/>
        <end position="279"/>
    </location>
</feature>
<dbReference type="KEGG" id="llu:AKJ09_04655"/>
<dbReference type="InterPro" id="IPR008271">
    <property type="entry name" value="Ser/Thr_kinase_AS"/>
</dbReference>
<evidence type="ECO:0000256" key="3">
    <source>
        <dbReference type="ARBA" id="ARBA00022777"/>
    </source>
</evidence>
<dbReference type="GO" id="GO:0004674">
    <property type="term" value="F:protein serine/threonine kinase activity"/>
    <property type="evidence" value="ECO:0007669"/>
    <property type="project" value="TreeGrafter"/>
</dbReference>
<protein>
    <submittedName>
        <fullName evidence="7">Serine-threonine protein kinase (PknH)</fullName>
    </submittedName>
</protein>
<dbReference type="PANTHER" id="PTHR43289">
    <property type="entry name" value="MITOGEN-ACTIVATED PROTEIN KINASE KINASE KINASE 20-RELATED"/>
    <property type="match status" value="1"/>
</dbReference>
<dbReference type="EMBL" id="CP012333">
    <property type="protein sequence ID" value="AKU97991.1"/>
    <property type="molecule type" value="Genomic_DNA"/>
</dbReference>
<dbReference type="PANTHER" id="PTHR43289:SF6">
    <property type="entry name" value="SERINE_THREONINE-PROTEIN KINASE NEKL-3"/>
    <property type="match status" value="1"/>
</dbReference>
<dbReference type="PROSITE" id="PS00108">
    <property type="entry name" value="PROTEIN_KINASE_ST"/>
    <property type="match status" value="1"/>
</dbReference>
<dbReference type="STRING" id="1391654.AKJ09_04655"/>
<keyword evidence="3 7" id="KW-0418">Kinase</keyword>
<feature type="region of interest" description="Disordered" evidence="5">
    <location>
        <begin position="311"/>
        <end position="345"/>
    </location>
</feature>
<dbReference type="Pfam" id="PF00069">
    <property type="entry name" value="Pkinase"/>
    <property type="match status" value="1"/>
</dbReference>
<feature type="compositionally biased region" description="Low complexity" evidence="5">
    <location>
        <begin position="443"/>
        <end position="469"/>
    </location>
</feature>
<keyword evidence="2" id="KW-0547">Nucleotide-binding</keyword>
<dbReference type="AlphaFoldDB" id="A0A0K1PX77"/>
<dbReference type="GO" id="GO:0005524">
    <property type="term" value="F:ATP binding"/>
    <property type="evidence" value="ECO:0007669"/>
    <property type="project" value="UniProtKB-KW"/>
</dbReference>
<evidence type="ECO:0000256" key="5">
    <source>
        <dbReference type="SAM" id="MobiDB-lite"/>
    </source>
</evidence>
<evidence type="ECO:0000256" key="4">
    <source>
        <dbReference type="ARBA" id="ARBA00022840"/>
    </source>
</evidence>
<dbReference type="SUPFAM" id="SSF56112">
    <property type="entry name" value="Protein kinase-like (PK-like)"/>
    <property type="match status" value="1"/>
</dbReference>
<dbReference type="SMART" id="SM00220">
    <property type="entry name" value="S_TKc"/>
    <property type="match status" value="1"/>
</dbReference>
<dbReference type="CDD" id="cd14014">
    <property type="entry name" value="STKc_PknB_like"/>
    <property type="match status" value="1"/>
</dbReference>
<proteinExistence type="predicted"/>
<dbReference type="PATRIC" id="fig|1391654.3.peg.4722"/>
<dbReference type="Gene3D" id="1.10.510.10">
    <property type="entry name" value="Transferase(Phosphotransferase) domain 1"/>
    <property type="match status" value="1"/>
</dbReference>
<keyword evidence="4" id="KW-0067">ATP-binding</keyword>